<evidence type="ECO:0000256" key="2">
    <source>
        <dbReference type="ARBA" id="ARBA00022450"/>
    </source>
</evidence>
<dbReference type="InterPro" id="IPR020845">
    <property type="entry name" value="AMP-binding_CS"/>
</dbReference>
<comment type="cofactor">
    <cofactor evidence="1">
        <name>pantetheine 4'-phosphate</name>
        <dbReference type="ChEBI" id="CHEBI:47942"/>
    </cofactor>
</comment>
<dbReference type="PANTHER" id="PTHR45527:SF1">
    <property type="entry name" value="FATTY ACID SYNTHASE"/>
    <property type="match status" value="1"/>
</dbReference>
<evidence type="ECO:0000256" key="1">
    <source>
        <dbReference type="ARBA" id="ARBA00001957"/>
    </source>
</evidence>
<evidence type="ECO:0000313" key="7">
    <source>
        <dbReference type="Proteomes" id="UP001521150"/>
    </source>
</evidence>
<dbReference type="CDD" id="cd17646">
    <property type="entry name" value="A_NRPS_AB3403-like"/>
    <property type="match status" value="2"/>
</dbReference>
<dbReference type="CDD" id="cd19531">
    <property type="entry name" value="LCL_NRPS-like"/>
    <property type="match status" value="1"/>
</dbReference>
<dbReference type="InterPro" id="IPR006162">
    <property type="entry name" value="Ppantetheine_attach_site"/>
</dbReference>
<evidence type="ECO:0000313" key="6">
    <source>
        <dbReference type="EMBL" id="MCE7003592.1"/>
    </source>
</evidence>
<dbReference type="PANTHER" id="PTHR45527">
    <property type="entry name" value="NONRIBOSOMAL PEPTIDE SYNTHETASE"/>
    <property type="match status" value="1"/>
</dbReference>
<feature type="domain" description="Carrier" evidence="5">
    <location>
        <begin position="1958"/>
        <end position="2032"/>
    </location>
</feature>
<dbReference type="Pfam" id="PF00501">
    <property type="entry name" value="AMP-binding"/>
    <property type="match status" value="3"/>
</dbReference>
<gene>
    <name evidence="6" type="ORF">LWC34_12255</name>
</gene>
<dbReference type="InterPro" id="IPR009081">
    <property type="entry name" value="PP-bd_ACP"/>
</dbReference>
<dbReference type="Gene3D" id="3.30.300.30">
    <property type="match status" value="2"/>
</dbReference>
<dbReference type="Gene3D" id="3.30.559.10">
    <property type="entry name" value="Chloramphenicol acetyltransferase-like domain"/>
    <property type="match status" value="3"/>
</dbReference>
<dbReference type="SMART" id="SM00823">
    <property type="entry name" value="PKS_PP"/>
    <property type="match status" value="2"/>
</dbReference>
<feature type="region of interest" description="Disordered" evidence="4">
    <location>
        <begin position="239"/>
        <end position="259"/>
    </location>
</feature>
<dbReference type="Proteomes" id="UP001521150">
    <property type="component" value="Unassembled WGS sequence"/>
</dbReference>
<protein>
    <submittedName>
        <fullName evidence="6">Amino acid adenylation domain-containing protein</fullName>
    </submittedName>
</protein>
<dbReference type="SUPFAM" id="SSF47336">
    <property type="entry name" value="ACP-like"/>
    <property type="match status" value="2"/>
</dbReference>
<proteinExistence type="predicted"/>
<sequence>MSDLAARKRELLRRRLAEAGLANTAQIPKRDSDDDLPLSYAQSRMWFLQQIAPNSPAYNVCLAIDLRGPLDTAALHRSFQRLVERHEILRTRYTEGDDGEPRQVVDKFAVVTMPESDLRGLAAQERDRAVARIAREESGYVFDLRRDHPLRLRLLRRGEDDNVLVLTVHHIAWDGFTFNTLSRDLSALYREDTTGRPAELGPLPIQYADFAVWQRKTLDSKLDREIEYWRRTLDPMPENLPLPTDLPRPASRSDRGDRRLRTFDPSVTELVGEFAQTRGVTPFMVVFAAYAALLGRYTGATDVPIGSASMNRDAGEVEKLIGNFGNTLVLRADLTGDPTFAELVQRVQKVCTAGYAHQDLPFDLLVERLRPPRVPGRSVLFDVMLLFLVQGLQGFDLPGVRASWETVHNDTTQFDLALEAFVTGGQMRVEATFSTELFAPATIDRFLAHLESLLTTALADPSARLSDLDFLSADELSQAFGAAAEVPDSTLVELFSQQVARTPDATAVVFEGSSLTYAELDARVDELAGQLAARGVRPGSIVGVRLDRSLELIIALYAIQRAGAAYLPLDPSYPPDRLAMMIEDAQPVVVLEPGLLDGPTAAVQPPTPGDAAYVIYTSGSTGRPKGVVVSHRAIVNRLLWMQDEYRLTADDRVLHKTPSSFDVSVWEFFWPLITGATLVVAKPEGHKDPAYLADLIDHKRVTTVHFVPSMLRAFVESGARPESLTRGICSGEALPSDLGHALPHVHNLYGPTEAAVDVTHWPAAAGVGTGTVPIGKPVWNTQVYVLDRFLKPVAPGVAGELYLGGVQLAEGYLNRPGLTAARFVANPFAAGQRLYRTGDLVKWTGNALEYLGRTDDQVKIRGFRVELGEVEAALTALPEVVSAGVVARQERQQLVGYVVLRDGADSTTIRSRLAAAMPEHLVPSVIVEIDELPLSPSGKLDRKALPAPELTTVSVQPATPREEAVATLFAELLGVERVGRHDDFFALGGHSLLATRLVGRVRADLDAEIAIGEVFEAPTVAGLAALLDDGRRKRPALTPMPRPRRIPLSSAQQRLWFLYRLEGPSATYNVPFAVRIDGPLNTDALGLALADVVRRHEVLRTIYPEFEGKPYQQVLNVLPRLKFGTGAPRDAAARAFELDREPPFEATLYRVSDDAHVLSLLAHHIASDGWSAERLVADLTTAYHERSRGRTPAWTPLPVQYADYALWQRDLLGNDTDPNSLAAGQLAYWTQQLADLPEEISLPADRPRPVEATYAGDAVAFHIDPQTHRALANVAQQCGGTVFMAVQAAVAALLGMVGAGDDIPLGVPVAGRTDTTLDGLVGFFVNNLVLRTDISGDPTFQQVLERVRHTDLAAYAHQDLPFERLVEALNPARQFGRHPLFQVMLAFQRASGGPVPFGAASLREEHVDFYAARLDLSFHLFEHADGGGLDGWLVYSEDRFDRSTADDLVARFVQLVDQLVASPDRPLSRASVLTSGEWEALLRRGTDHEIPDTTLVELFAEQVARTPHATAVVFEGSSLTYREFDARVSELAGHLAARGVRPGSIVGVRLDRSLDLIIALYAVQRAGAAYLPLDPSYPADRLAMMIEDAQPVVVLEPGLLDGPTAPVHPPTPGDAAYVIYTSGSTGRPKGVVVSHRAIVNRLLWMQDEYRLTADDRVLHKTPSSFDVSVWEFFWPLITGATLVVAKRDGHKDPAYLAELIERENVTTVHFVPSMLRAFIESGARPETLERVICSGEALPSDLGQALPNIHNLYGPTEAAVDVTYWAAARGIGNTTVPIGKPVWNTQVYVLDHHLRLVPPGVPGELYLGGVQLADGYLNRPGLTATRFVANPFTAGQRLYRTGDVVRWNGAALEYLGRTDDQVKIRGFRIELGEIEAAAAKVDGVRQAAVVVRDDRLVAYIVGAATPDAIRAELARELPGHMVPAALVPLPELPLTPSGKLDRKALPAPDFAALTGDAKPADEREAVLCELFAAVLGLPEVGAQDSFFTLGGDSILSVQLVSRARKEGVVITPRQVFEHRTPAALATLISAPALAIEDEPVGRVEPTPIMRWTRGGLAQAMLLVAPDGLTHDKLVRTVRAVLDRHDVLRSRWDGTTLEVPADSFDAAEVVRRAESDMDTELAAARERLTADRMIQVVWFDDRVLIVADHLVVDGVSWRILMDDLAEAWAGRELMRTGTSFRRWSQVLAEQQRGGETGMWRDVLDGADPVLSLGGEQLVTEFTVPLPDTKGVRELLLAALTRALETWRGRSGDVVVAVEGHGREEQISPGADLSATVGWFTTIHPVRLRPGIRLRDITEQLDALPDHGLGYGLVRPFAGLREPTIVVNYHGRLPESSGAPWTVAPEAPALRVPPKTPHWALEINAVAVGDTLRVAVTGPDEPGLVGKFRTELAGSAPTAIETSFVDVSAADMDEFEVELGTW</sequence>
<keyword evidence="2" id="KW-0596">Phosphopantetheine</keyword>
<dbReference type="RefSeq" id="WP_233725169.1">
    <property type="nucleotide sequence ID" value="NZ_JAJVCN010000001.1"/>
</dbReference>
<dbReference type="Gene3D" id="3.40.50.12780">
    <property type="entry name" value="N-terminal domain of ligase-like"/>
    <property type="match status" value="1"/>
</dbReference>
<dbReference type="Gene3D" id="2.30.38.10">
    <property type="entry name" value="Luciferase, Domain 3"/>
    <property type="match status" value="1"/>
</dbReference>
<dbReference type="InterPro" id="IPR023213">
    <property type="entry name" value="CAT-like_dom_sf"/>
</dbReference>
<dbReference type="InterPro" id="IPR020806">
    <property type="entry name" value="PKS_PP-bd"/>
</dbReference>
<dbReference type="InterPro" id="IPR000873">
    <property type="entry name" value="AMP-dep_synth/lig_dom"/>
</dbReference>
<dbReference type="InterPro" id="IPR036736">
    <property type="entry name" value="ACP-like_sf"/>
</dbReference>
<evidence type="ECO:0000256" key="4">
    <source>
        <dbReference type="SAM" id="MobiDB-lite"/>
    </source>
</evidence>
<dbReference type="CDD" id="cd19540">
    <property type="entry name" value="LCL_NRPS-like"/>
    <property type="match status" value="1"/>
</dbReference>
<dbReference type="EMBL" id="JAJVCN010000001">
    <property type="protein sequence ID" value="MCE7003592.1"/>
    <property type="molecule type" value="Genomic_DNA"/>
</dbReference>
<dbReference type="Pfam" id="PF00668">
    <property type="entry name" value="Condensation"/>
    <property type="match status" value="3"/>
</dbReference>
<dbReference type="PROSITE" id="PS00012">
    <property type="entry name" value="PHOSPHOPANTETHEINE"/>
    <property type="match status" value="2"/>
</dbReference>
<evidence type="ECO:0000256" key="3">
    <source>
        <dbReference type="ARBA" id="ARBA00022553"/>
    </source>
</evidence>
<evidence type="ECO:0000259" key="5">
    <source>
        <dbReference type="PROSITE" id="PS50075"/>
    </source>
</evidence>
<dbReference type="InterPro" id="IPR025110">
    <property type="entry name" value="AMP-bd_C"/>
</dbReference>
<dbReference type="InterPro" id="IPR001242">
    <property type="entry name" value="Condensation_dom"/>
</dbReference>
<keyword evidence="7" id="KW-1185">Reference proteome</keyword>
<dbReference type="InterPro" id="IPR045851">
    <property type="entry name" value="AMP-bd_C_sf"/>
</dbReference>
<comment type="caution">
    <text evidence="6">The sequence shown here is derived from an EMBL/GenBank/DDBJ whole genome shotgun (WGS) entry which is preliminary data.</text>
</comment>
<dbReference type="InterPro" id="IPR010071">
    <property type="entry name" value="AA_adenyl_dom"/>
</dbReference>
<dbReference type="Gene3D" id="1.10.1200.10">
    <property type="entry name" value="ACP-like"/>
    <property type="match status" value="2"/>
</dbReference>
<dbReference type="NCBIfam" id="TIGR01733">
    <property type="entry name" value="AA-adenyl-dom"/>
    <property type="match status" value="2"/>
</dbReference>
<dbReference type="Pfam" id="PF13193">
    <property type="entry name" value="AMP-binding_C"/>
    <property type="match status" value="2"/>
</dbReference>
<name>A0ABS8Z853_9PSEU</name>
<organism evidence="6 7">
    <name type="scientific">Kibdelosporangium philippinense</name>
    <dbReference type="NCBI Taxonomy" id="211113"/>
    <lineage>
        <taxon>Bacteria</taxon>
        <taxon>Bacillati</taxon>
        <taxon>Actinomycetota</taxon>
        <taxon>Actinomycetes</taxon>
        <taxon>Pseudonocardiales</taxon>
        <taxon>Pseudonocardiaceae</taxon>
        <taxon>Kibdelosporangium</taxon>
    </lineage>
</organism>
<dbReference type="SUPFAM" id="SSF52777">
    <property type="entry name" value="CoA-dependent acyltransferases"/>
    <property type="match status" value="6"/>
</dbReference>
<dbReference type="Gene3D" id="3.40.50.980">
    <property type="match status" value="2"/>
</dbReference>
<dbReference type="PROSITE" id="PS00455">
    <property type="entry name" value="AMP_BINDING"/>
    <property type="match status" value="2"/>
</dbReference>
<dbReference type="Pfam" id="PF00550">
    <property type="entry name" value="PP-binding"/>
    <property type="match status" value="2"/>
</dbReference>
<keyword evidence="3" id="KW-0597">Phosphoprotein</keyword>
<dbReference type="SUPFAM" id="SSF56801">
    <property type="entry name" value="Acetyl-CoA synthetase-like"/>
    <property type="match status" value="2"/>
</dbReference>
<accession>A0ABS8Z853</accession>
<dbReference type="InterPro" id="IPR042099">
    <property type="entry name" value="ANL_N_sf"/>
</dbReference>
<dbReference type="PROSITE" id="PS50075">
    <property type="entry name" value="CARRIER"/>
    <property type="match status" value="2"/>
</dbReference>
<feature type="domain" description="Carrier" evidence="5">
    <location>
        <begin position="956"/>
        <end position="1031"/>
    </location>
</feature>
<dbReference type="Gene3D" id="3.30.559.30">
    <property type="entry name" value="Nonribosomal peptide synthetase, condensation domain"/>
    <property type="match status" value="3"/>
</dbReference>
<reference evidence="6 7" key="1">
    <citation type="submission" date="2021-12" db="EMBL/GenBank/DDBJ databases">
        <title>Genome sequence of Kibdelosporangium philippinense ATCC 49844.</title>
        <authorList>
            <person name="Fedorov E.A."/>
            <person name="Omeragic M."/>
            <person name="Shalygina K.F."/>
            <person name="Maclea K.S."/>
        </authorList>
    </citation>
    <scope>NUCLEOTIDE SEQUENCE [LARGE SCALE GENOMIC DNA]</scope>
    <source>
        <strain evidence="6 7">ATCC 49844</strain>
    </source>
</reference>